<dbReference type="SUPFAM" id="SSF52058">
    <property type="entry name" value="L domain-like"/>
    <property type="match status" value="1"/>
</dbReference>
<dbReference type="AlphaFoldDB" id="A0AAP0JNF4"/>
<evidence type="ECO:0000313" key="11">
    <source>
        <dbReference type="EMBL" id="KAK9137286.1"/>
    </source>
</evidence>
<evidence type="ECO:0000256" key="8">
    <source>
        <dbReference type="SAM" id="MobiDB-lite"/>
    </source>
</evidence>
<feature type="domain" description="Leucine-rich repeat-containing N-terminal plant-type" evidence="9">
    <location>
        <begin position="385"/>
        <end position="421"/>
    </location>
</feature>
<comment type="caution">
    <text evidence="11">The sequence shown here is derived from an EMBL/GenBank/DDBJ whole genome shotgun (WGS) entry which is preliminary data.</text>
</comment>
<evidence type="ECO:0000256" key="1">
    <source>
        <dbReference type="ARBA" id="ARBA00004167"/>
    </source>
</evidence>
<dbReference type="FunFam" id="3.80.10.10:FF:000129">
    <property type="entry name" value="Leucine-rich repeat receptor-like kinase"/>
    <property type="match status" value="1"/>
</dbReference>
<evidence type="ECO:0000313" key="12">
    <source>
        <dbReference type="Proteomes" id="UP001417504"/>
    </source>
</evidence>
<keyword evidence="12" id="KW-1185">Reference proteome</keyword>
<gene>
    <name evidence="11" type="ORF">Sjap_007880</name>
</gene>
<dbReference type="Pfam" id="PF08263">
    <property type="entry name" value="LRRNT_2"/>
    <property type="match status" value="1"/>
</dbReference>
<dbReference type="PANTHER" id="PTHR45631:SF3">
    <property type="entry name" value="OS05G0393100 PROTEIN"/>
    <property type="match status" value="1"/>
</dbReference>
<evidence type="ECO:0000256" key="3">
    <source>
        <dbReference type="ARBA" id="ARBA00022692"/>
    </source>
</evidence>
<evidence type="ECO:0000259" key="9">
    <source>
        <dbReference type="Pfam" id="PF08263"/>
    </source>
</evidence>
<dbReference type="Gene3D" id="3.80.10.10">
    <property type="entry name" value="Ribonuclease Inhibitor"/>
    <property type="match status" value="1"/>
</dbReference>
<dbReference type="InterPro" id="IPR032675">
    <property type="entry name" value="LRR_dom_sf"/>
</dbReference>
<keyword evidence="6" id="KW-1133">Transmembrane helix</keyword>
<evidence type="ECO:0000256" key="7">
    <source>
        <dbReference type="ARBA" id="ARBA00023136"/>
    </source>
</evidence>
<keyword evidence="3" id="KW-0812">Transmembrane</keyword>
<comment type="subcellular location">
    <subcellularLocation>
        <location evidence="1">Membrane</location>
        <topology evidence="1">Single-pass membrane protein</topology>
    </subcellularLocation>
</comment>
<accession>A0AAP0JNF4</accession>
<proteinExistence type="predicted"/>
<name>A0AAP0JNF4_9MAGN</name>
<dbReference type="PANTHER" id="PTHR45631">
    <property type="entry name" value="OS07G0107800 PROTEIN-RELATED"/>
    <property type="match status" value="1"/>
</dbReference>
<evidence type="ECO:0000256" key="4">
    <source>
        <dbReference type="ARBA" id="ARBA00022729"/>
    </source>
</evidence>
<keyword evidence="5" id="KW-0677">Repeat</keyword>
<dbReference type="Pfam" id="PF12819">
    <property type="entry name" value="Malectin_like"/>
    <property type="match status" value="1"/>
</dbReference>
<evidence type="ECO:0000256" key="6">
    <source>
        <dbReference type="ARBA" id="ARBA00022989"/>
    </source>
</evidence>
<feature type="compositionally biased region" description="Pro residues" evidence="8">
    <location>
        <begin position="23"/>
        <end position="46"/>
    </location>
</feature>
<dbReference type="Pfam" id="PF00560">
    <property type="entry name" value="LRR_1"/>
    <property type="match status" value="2"/>
</dbReference>
<keyword evidence="2" id="KW-0433">Leucine-rich repeat</keyword>
<dbReference type="Proteomes" id="UP001417504">
    <property type="component" value="Unassembled WGS sequence"/>
</dbReference>
<sequence length="542" mass="59038">MLCPQIRKINTTTSPHLPQSQCLPPPPPPPPPPKSPPHTLPIPPPKGIRINCGATEASVIDGRTWLPDTNYVSSGTPKTINASNLVPILATVRSFPRDPAAPRRKFCYVLPVYRGAKYLVRTSYYYGGVNGEGSPPPVFDQIVDGTLWSVVNTTEENARGLSAYYEGVFMAMGKSMSVCVATNVYTDSDPFMSALEVLILGGSLYNSTDFRKYGLGLVARNLFGYDGEIVKYPDDPFDRFWEPYLDKNSITERVRNLSASGFWNLPPSKLFDTGLTTDQAKPMVLQWPPVSLPNSFYYISLYFADNRDSSLVTSRAFSVVVNGIEYYSSLNVTTPGVSVFATRWPLTGSTNITLIPSAGSDVGPVINGGEIFDVLLLGGRTLTRDVIAIEKVKKSLQNTPLDWNGDPCQPNKYSWTGVTCSEGPRIRVVALNLSSMGLSGSLSPAVANLTALTDIWLGNNNLSGVIPDLSSLRMLKTLHLENNQFSGEIPVSLGAISSLQELYIQNNNLTGEVPKSLRERPGLKLQFSPGNHFSFPSSPSAT</sequence>
<reference evidence="11 12" key="1">
    <citation type="submission" date="2024-01" db="EMBL/GenBank/DDBJ databases">
        <title>Genome assemblies of Stephania.</title>
        <authorList>
            <person name="Yang L."/>
        </authorList>
    </citation>
    <scope>NUCLEOTIDE SEQUENCE [LARGE SCALE GENOMIC DNA]</scope>
    <source>
        <strain evidence="11">QJT</strain>
        <tissue evidence="11">Leaf</tissue>
    </source>
</reference>
<protein>
    <submittedName>
        <fullName evidence="11">Uncharacterized protein</fullName>
    </submittedName>
</protein>
<dbReference type="Gene3D" id="2.60.120.430">
    <property type="entry name" value="Galactose-binding lectin"/>
    <property type="match status" value="1"/>
</dbReference>
<organism evidence="11 12">
    <name type="scientific">Stephania japonica</name>
    <dbReference type="NCBI Taxonomy" id="461633"/>
    <lineage>
        <taxon>Eukaryota</taxon>
        <taxon>Viridiplantae</taxon>
        <taxon>Streptophyta</taxon>
        <taxon>Embryophyta</taxon>
        <taxon>Tracheophyta</taxon>
        <taxon>Spermatophyta</taxon>
        <taxon>Magnoliopsida</taxon>
        <taxon>Ranunculales</taxon>
        <taxon>Menispermaceae</taxon>
        <taxon>Menispermoideae</taxon>
        <taxon>Cissampelideae</taxon>
        <taxon>Stephania</taxon>
    </lineage>
</organism>
<evidence type="ECO:0000256" key="2">
    <source>
        <dbReference type="ARBA" id="ARBA00022614"/>
    </source>
</evidence>
<keyword evidence="7" id="KW-0472">Membrane</keyword>
<evidence type="ECO:0000256" key="5">
    <source>
        <dbReference type="ARBA" id="ARBA00022737"/>
    </source>
</evidence>
<dbReference type="InterPro" id="IPR024788">
    <property type="entry name" value="Malectin-like_Carb-bd_dom"/>
</dbReference>
<feature type="domain" description="Malectin-like" evidence="10">
    <location>
        <begin position="50"/>
        <end position="374"/>
    </location>
</feature>
<evidence type="ECO:0000259" key="10">
    <source>
        <dbReference type="Pfam" id="PF12819"/>
    </source>
</evidence>
<keyword evidence="4" id="KW-0732">Signal</keyword>
<dbReference type="GO" id="GO:0016020">
    <property type="term" value="C:membrane"/>
    <property type="evidence" value="ECO:0007669"/>
    <property type="project" value="UniProtKB-SubCell"/>
</dbReference>
<feature type="region of interest" description="Disordered" evidence="8">
    <location>
        <begin position="9"/>
        <end position="46"/>
    </location>
</feature>
<dbReference type="InterPro" id="IPR013210">
    <property type="entry name" value="LRR_N_plant-typ"/>
</dbReference>
<dbReference type="InterPro" id="IPR001611">
    <property type="entry name" value="Leu-rich_rpt"/>
</dbReference>
<dbReference type="EMBL" id="JBBNAE010000003">
    <property type="protein sequence ID" value="KAK9137286.1"/>
    <property type="molecule type" value="Genomic_DNA"/>
</dbReference>